<reference evidence="8" key="1">
    <citation type="submission" date="2020-01" db="EMBL/GenBank/DDBJ databases">
        <title>Draft genome sequence of the Termite Coptotermes fromosanus.</title>
        <authorList>
            <person name="Itakura S."/>
            <person name="Yosikawa Y."/>
            <person name="Umezawa K."/>
        </authorList>
    </citation>
    <scope>NUCLEOTIDE SEQUENCE [LARGE SCALE GENOMIC DNA]</scope>
</reference>
<dbReference type="InterPro" id="IPR013780">
    <property type="entry name" value="Glyco_hydro_b"/>
</dbReference>
<dbReference type="CDD" id="cd11328">
    <property type="entry name" value="AmyAc_maltase"/>
    <property type="match status" value="1"/>
</dbReference>
<dbReference type="AlphaFoldDB" id="A0A6L2P8E9"/>
<comment type="similarity">
    <text evidence="2">Belongs to the glycosyl hydrolase 13 family.</text>
</comment>
<feature type="domain" description="Glycosyl hydrolase family 13 catalytic" evidence="6">
    <location>
        <begin position="11"/>
        <end position="401"/>
    </location>
</feature>
<dbReference type="OrthoDB" id="1740265at2759"/>
<dbReference type="Gene3D" id="2.60.40.1180">
    <property type="entry name" value="Golgi alpha-mannosidase II"/>
    <property type="match status" value="1"/>
</dbReference>
<accession>A0A6L2P8E9</accession>
<keyword evidence="5" id="KW-0326">Glycosidase</keyword>
<evidence type="ECO:0000256" key="4">
    <source>
        <dbReference type="ARBA" id="ARBA00023180"/>
    </source>
</evidence>
<comment type="catalytic activity">
    <reaction evidence="1">
        <text>Hydrolysis of terminal, non-reducing (1-&gt;4)-linked alpha-D-glucose residues with release of alpha-D-glucose.</text>
        <dbReference type="EC" id="3.2.1.20"/>
    </reaction>
</comment>
<dbReference type="PANTHER" id="PTHR10357">
    <property type="entry name" value="ALPHA-AMYLASE FAMILY MEMBER"/>
    <property type="match status" value="1"/>
</dbReference>
<keyword evidence="5" id="KW-0378">Hydrolase</keyword>
<dbReference type="GO" id="GO:0005975">
    <property type="term" value="P:carbohydrate metabolic process"/>
    <property type="evidence" value="ECO:0007669"/>
    <property type="project" value="InterPro"/>
</dbReference>
<evidence type="ECO:0000256" key="3">
    <source>
        <dbReference type="ARBA" id="ARBA00012741"/>
    </source>
</evidence>
<dbReference type="InParanoid" id="A0A6L2P8E9"/>
<dbReference type="InterPro" id="IPR017853">
    <property type="entry name" value="GH"/>
</dbReference>
<dbReference type="Pfam" id="PF00128">
    <property type="entry name" value="Alpha-amylase"/>
    <property type="match status" value="1"/>
</dbReference>
<sequence>MDWWQSTVLYQIYPRSYQDSNGDGIGDLKGIESRLDYIEDLGVGAIWLSPIYKSPMKDFGYDIQDFRDIDPAFGTMDDFQSLSKAMKERGIKLVLDFVPNHTSNLHEWFQKSVKKNAPYIDYYVWADAKRFEIDGTPIPPNNWRSVFGGSAWEWNQDRRQFYLHQFLKDQPDLNYRNPLVLQEIKNVLQFWLDQGVDGFRVDAVAHLFEDEKLRDETVIDEDAVDEYSQLDHTYTFNLPEVLDLLREFRILLDKNSENGTKIMLTEAYMPVEKVIAYYGNKSNPIAHFPLNFALISASQENVSAQSIYSAIRTWMDNLPDGAWPNWVIGNHDNSRVATRFGAELVDAINMITLLLPGTPTTYNGEEIGMEDTDVSWEQTKDTAGINAGPQKYKLFSRDPERSPMQWNAGINAGFSDANQTWLAVNPNYRTLNVESELNAKSSHIKVYKSLVQARKAEAIVNGGLDVHVLEDSVLVYTRVKKGFPGYMVVVNFAQDTVTVDLTSLDHVPHESSVYLISNTYAQSFTMS</sequence>
<dbReference type="InterPro" id="IPR045857">
    <property type="entry name" value="O16G_dom_2"/>
</dbReference>
<gene>
    <name evidence="7" type="ORF">Cfor_11364</name>
</gene>
<dbReference type="Gene3D" id="3.20.20.80">
    <property type="entry name" value="Glycosidases"/>
    <property type="match status" value="1"/>
</dbReference>
<dbReference type="GO" id="GO:0004558">
    <property type="term" value="F:alpha-1,4-glucosidase activity"/>
    <property type="evidence" value="ECO:0007669"/>
    <property type="project" value="UniProtKB-EC"/>
</dbReference>
<dbReference type="FunFam" id="3.90.400.10:FF:000001">
    <property type="entry name" value="Maltase A3, isoform A"/>
    <property type="match status" value="1"/>
</dbReference>
<evidence type="ECO:0000256" key="2">
    <source>
        <dbReference type="ARBA" id="ARBA00008061"/>
    </source>
</evidence>
<keyword evidence="8" id="KW-1185">Reference proteome</keyword>
<dbReference type="Gene3D" id="3.90.400.10">
    <property type="entry name" value="Oligo-1,6-glucosidase, Domain 2"/>
    <property type="match status" value="1"/>
</dbReference>
<keyword evidence="4" id="KW-0325">Glycoprotein</keyword>
<evidence type="ECO:0000256" key="5">
    <source>
        <dbReference type="ARBA" id="ARBA00023295"/>
    </source>
</evidence>
<proteinExistence type="inferred from homology"/>
<comment type="caution">
    <text evidence="7">The sequence shown here is derived from an EMBL/GenBank/DDBJ whole genome shotgun (WGS) entry which is preliminary data.</text>
</comment>
<dbReference type="EC" id="3.2.1.20" evidence="3"/>
<dbReference type="SMART" id="SM00642">
    <property type="entry name" value="Aamy"/>
    <property type="match status" value="1"/>
</dbReference>
<dbReference type="FunCoup" id="A0A6L2P8E9">
    <property type="interactions" value="25"/>
</dbReference>
<dbReference type="SUPFAM" id="SSF51445">
    <property type="entry name" value="(Trans)glycosidases"/>
    <property type="match status" value="1"/>
</dbReference>
<evidence type="ECO:0000259" key="6">
    <source>
        <dbReference type="SMART" id="SM00642"/>
    </source>
</evidence>
<organism evidence="7 8">
    <name type="scientific">Coptotermes formosanus</name>
    <name type="common">Formosan subterranean termite</name>
    <dbReference type="NCBI Taxonomy" id="36987"/>
    <lineage>
        <taxon>Eukaryota</taxon>
        <taxon>Metazoa</taxon>
        <taxon>Ecdysozoa</taxon>
        <taxon>Arthropoda</taxon>
        <taxon>Hexapoda</taxon>
        <taxon>Insecta</taxon>
        <taxon>Pterygota</taxon>
        <taxon>Neoptera</taxon>
        <taxon>Polyneoptera</taxon>
        <taxon>Dictyoptera</taxon>
        <taxon>Blattodea</taxon>
        <taxon>Blattoidea</taxon>
        <taxon>Termitoidae</taxon>
        <taxon>Rhinotermitidae</taxon>
        <taxon>Coptotermes</taxon>
    </lineage>
</organism>
<dbReference type="Proteomes" id="UP000502823">
    <property type="component" value="Unassembled WGS sequence"/>
</dbReference>
<dbReference type="InterPro" id="IPR006047">
    <property type="entry name" value="GH13_cat_dom"/>
</dbReference>
<dbReference type="EMBL" id="BLKM01006623">
    <property type="protein sequence ID" value="GFG28469.1"/>
    <property type="molecule type" value="Genomic_DNA"/>
</dbReference>
<name>A0A6L2P8E9_COPFO</name>
<dbReference type="PANTHER" id="PTHR10357:SF179">
    <property type="entry name" value="NEUTRAL AND BASIC AMINO ACID TRANSPORT PROTEIN RBAT"/>
    <property type="match status" value="1"/>
</dbReference>
<evidence type="ECO:0000313" key="7">
    <source>
        <dbReference type="EMBL" id="GFG28469.1"/>
    </source>
</evidence>
<protein>
    <recommendedName>
        <fullName evidence="3">alpha-glucosidase</fullName>
        <ecNumber evidence="3">3.2.1.20</ecNumber>
    </recommendedName>
</protein>
<evidence type="ECO:0000313" key="8">
    <source>
        <dbReference type="Proteomes" id="UP000502823"/>
    </source>
</evidence>
<evidence type="ECO:0000256" key="1">
    <source>
        <dbReference type="ARBA" id="ARBA00001657"/>
    </source>
</evidence>